<evidence type="ECO:0000256" key="3">
    <source>
        <dbReference type="PROSITE-ProRule" id="PRU10038"/>
    </source>
</evidence>
<evidence type="ECO:0000256" key="2">
    <source>
        <dbReference type="ARBA" id="ARBA00022801"/>
    </source>
</evidence>
<evidence type="ECO:0000313" key="7">
    <source>
        <dbReference type="EMBL" id="KAK7695761.1"/>
    </source>
</evidence>
<dbReference type="InterPro" id="IPR033140">
    <property type="entry name" value="Lipase_GDXG_put_SER_AS"/>
</dbReference>
<feature type="compositionally biased region" description="Low complexity" evidence="5">
    <location>
        <begin position="400"/>
        <end position="410"/>
    </location>
</feature>
<evidence type="ECO:0000259" key="6">
    <source>
        <dbReference type="Pfam" id="PF07859"/>
    </source>
</evidence>
<feature type="region of interest" description="Disordered" evidence="5">
    <location>
        <begin position="322"/>
        <end position="348"/>
    </location>
</feature>
<feature type="compositionally biased region" description="Basic and acidic residues" evidence="5">
    <location>
        <begin position="635"/>
        <end position="647"/>
    </location>
</feature>
<dbReference type="EMBL" id="JASBNA010000001">
    <property type="protein sequence ID" value="KAK7695761.1"/>
    <property type="molecule type" value="Genomic_DNA"/>
</dbReference>
<name>A0AAW0GZW5_9APHY</name>
<dbReference type="PANTHER" id="PTHR48081:SF5">
    <property type="entry name" value="ALPHA_BETA HYDROLASE FOLD-3 DOMAIN-CONTAINING PROTEIN"/>
    <property type="match status" value="1"/>
</dbReference>
<feature type="domain" description="Alpha/beta hydrolase fold-3" evidence="6">
    <location>
        <begin position="167"/>
        <end position="290"/>
    </location>
</feature>
<evidence type="ECO:0000256" key="1">
    <source>
        <dbReference type="ARBA" id="ARBA00010515"/>
    </source>
</evidence>
<feature type="region of interest" description="Disordered" evidence="5">
    <location>
        <begin position="400"/>
        <end position="424"/>
    </location>
</feature>
<protein>
    <recommendedName>
        <fullName evidence="6">Alpha/beta hydrolase fold-3 domain-containing protein</fullName>
    </recommendedName>
</protein>
<keyword evidence="8" id="KW-1185">Reference proteome</keyword>
<dbReference type="InterPro" id="IPR029058">
    <property type="entry name" value="AB_hydrolase_fold"/>
</dbReference>
<keyword evidence="2" id="KW-0378">Hydrolase</keyword>
<dbReference type="Pfam" id="PF07859">
    <property type="entry name" value="Abhydrolase_3"/>
    <property type="match status" value="1"/>
</dbReference>
<dbReference type="GO" id="GO:0016787">
    <property type="term" value="F:hydrolase activity"/>
    <property type="evidence" value="ECO:0007669"/>
    <property type="project" value="UniProtKB-KW"/>
</dbReference>
<comment type="similarity">
    <text evidence="1">Belongs to the 'GDXG' lipolytic enzyme family.</text>
</comment>
<proteinExistence type="inferred from homology"/>
<dbReference type="PROSITE" id="PS01174">
    <property type="entry name" value="LIPASE_GDXG_SER"/>
    <property type="match status" value="1"/>
</dbReference>
<feature type="compositionally biased region" description="Basic residues" evidence="5">
    <location>
        <begin position="608"/>
        <end position="617"/>
    </location>
</feature>
<evidence type="ECO:0000256" key="5">
    <source>
        <dbReference type="SAM" id="MobiDB-lite"/>
    </source>
</evidence>
<evidence type="ECO:0000256" key="4">
    <source>
        <dbReference type="SAM" id="Coils"/>
    </source>
</evidence>
<dbReference type="InterPro" id="IPR013094">
    <property type="entry name" value="AB_hydrolase_3"/>
</dbReference>
<dbReference type="AlphaFoldDB" id="A0AAW0GZW5"/>
<gene>
    <name evidence="7" type="ORF">QCA50_000398</name>
</gene>
<feature type="coiled-coil region" evidence="4">
    <location>
        <begin position="730"/>
        <end position="761"/>
    </location>
</feature>
<feature type="region of interest" description="Disordered" evidence="5">
    <location>
        <begin position="502"/>
        <end position="523"/>
    </location>
</feature>
<dbReference type="Gene3D" id="3.40.50.1820">
    <property type="entry name" value="alpha/beta hydrolase"/>
    <property type="match status" value="2"/>
</dbReference>
<comment type="caution">
    <text evidence="7">The sequence shown here is derived from an EMBL/GenBank/DDBJ whole genome shotgun (WGS) entry which is preliminary data.</text>
</comment>
<dbReference type="PROSITE" id="PS01173">
    <property type="entry name" value="LIPASE_GDXG_HIS"/>
    <property type="match status" value="1"/>
</dbReference>
<accession>A0AAW0GZW5</accession>
<feature type="active site" evidence="3">
    <location>
        <position position="248"/>
    </location>
</feature>
<dbReference type="InterPro" id="IPR050300">
    <property type="entry name" value="GDXG_lipolytic_enzyme"/>
</dbReference>
<dbReference type="Proteomes" id="UP001385951">
    <property type="component" value="Unassembled WGS sequence"/>
</dbReference>
<reference evidence="7 8" key="1">
    <citation type="submission" date="2022-09" db="EMBL/GenBank/DDBJ databases">
        <authorList>
            <person name="Palmer J.M."/>
        </authorList>
    </citation>
    <scope>NUCLEOTIDE SEQUENCE [LARGE SCALE GENOMIC DNA]</scope>
    <source>
        <strain evidence="7 8">DSM 7382</strain>
    </source>
</reference>
<evidence type="ECO:0000313" key="8">
    <source>
        <dbReference type="Proteomes" id="UP001385951"/>
    </source>
</evidence>
<dbReference type="SUPFAM" id="SSF53474">
    <property type="entry name" value="alpha/beta-Hydrolases"/>
    <property type="match status" value="1"/>
</dbReference>
<dbReference type="InterPro" id="IPR002168">
    <property type="entry name" value="Lipase_GDXG_HIS_AS"/>
</dbReference>
<dbReference type="PANTHER" id="PTHR48081">
    <property type="entry name" value="AB HYDROLASE SUPERFAMILY PROTEIN C4A8.06C"/>
    <property type="match status" value="1"/>
</dbReference>
<feature type="region of interest" description="Disordered" evidence="5">
    <location>
        <begin position="571"/>
        <end position="647"/>
    </location>
</feature>
<organism evidence="7 8">
    <name type="scientific">Cerrena zonata</name>
    <dbReference type="NCBI Taxonomy" id="2478898"/>
    <lineage>
        <taxon>Eukaryota</taxon>
        <taxon>Fungi</taxon>
        <taxon>Dikarya</taxon>
        <taxon>Basidiomycota</taxon>
        <taxon>Agaricomycotina</taxon>
        <taxon>Agaricomycetes</taxon>
        <taxon>Polyporales</taxon>
        <taxon>Cerrenaceae</taxon>
        <taxon>Cerrena</taxon>
    </lineage>
</organism>
<sequence>MPVTTTSAAIHITPVVLKTFYKHAKRKGQKLKDGDASEQATDDILFDESFHITKSFIELGTRNTIESLQHFTNTHVPAPYWAAVSPVCIPLSSCNKAADLLIQWFEPEELKHVVGGERWWQIRGLDGIDAEWITEREYLDNTKPSAGMKLSVTDQELLRMEHLDTVMLYVHGGGYSWGSVNTHRYQIIRYARKFKGRAFAVNYRKAPQYPWPCPIQDVLAAYFYLTSPPSDALHKPVPPSKIVFAGDSAGGGLCLSVLTVLRDMGYELPAGAVLISPWVDLTHSFPSVMKNTATDIIPPHGFIHKPSPTWPIECVPKEGRARVFPTQTNPPPKPGHADTLQPSSEKANEQLTERLVAGKQEGRLAHAQELQEEDVKDQANMLNGDQDVTAEDQISVDVSSSGVSNVSVDSKQGDKTPGFESIDLWEPKPPKVLMKNPNDQPLEIHSQIQLYATNEQLTHPLVSPILQASLGGLCPLYIIAGDGEVLRDEIIYLAHKAANPQKYPTRKGVSQGSQRQRENAEKFQTPTRVHLQVFDEMCHVLTVFIFTEGARYAYRSIAEFVKHVTHHSTEHLKQNPFPELHRPPSQITDPPGSDEECDHHSLNISKVIKAKRPKIRRPKPDHENSARSDIQLYRQNEEKAKDEVKNDDVQFMPEDTHHTSDDNQRVHDIPLVSMIRERVDIFGQVRVMEDEDEIPCLRIPIGELGLIKEEPVRRWLGGQEEWDKIYHHSAVKAERKREHYKKKAENLIQKARKNGLTLDQEVDNNTGSGSVSISATLSRTSVGEVESERRWGPFDLEGEKPPESAIAGRRDTREAVALIKKSIFHSAPVTHKTVPNIPTSVAIGAAFDSADHPFKPPKQSASEEQSYAHALHGLKIWQSLISYFMKKSSKKAELGKRQAIETLHTASDKVTGSPSRT</sequence>
<keyword evidence="4" id="KW-0175">Coiled coil</keyword>